<evidence type="ECO:0000259" key="3">
    <source>
        <dbReference type="PROSITE" id="PS51379"/>
    </source>
</evidence>
<feature type="domain" description="4Fe-4S ferredoxin-type" evidence="3">
    <location>
        <begin position="87"/>
        <end position="119"/>
    </location>
</feature>
<dbReference type="PROSITE" id="PS51379">
    <property type="entry name" value="4FE4S_FER_2"/>
    <property type="match status" value="1"/>
</dbReference>
<dbReference type="PANTHER" id="PTHR24637">
    <property type="entry name" value="COLLAGEN"/>
    <property type="match status" value="1"/>
</dbReference>
<keyword evidence="2" id="KW-0472">Membrane</keyword>
<evidence type="ECO:0000313" key="5">
    <source>
        <dbReference type="WBParaSite" id="jg795"/>
    </source>
</evidence>
<evidence type="ECO:0000313" key="4">
    <source>
        <dbReference type="Proteomes" id="UP000887574"/>
    </source>
</evidence>
<protein>
    <submittedName>
        <fullName evidence="5">4Fe-4S ferredoxin-type domain-containing protein</fullName>
    </submittedName>
</protein>
<dbReference type="WBParaSite" id="jg795">
    <property type="protein sequence ID" value="jg795"/>
    <property type="gene ID" value="jg795"/>
</dbReference>
<name>A0A915EP91_9BILA</name>
<dbReference type="InterPro" id="IPR017896">
    <property type="entry name" value="4Fe4S_Fe-S-bd"/>
</dbReference>
<organism evidence="4 5">
    <name type="scientific">Ditylenchus dipsaci</name>
    <dbReference type="NCBI Taxonomy" id="166011"/>
    <lineage>
        <taxon>Eukaryota</taxon>
        <taxon>Metazoa</taxon>
        <taxon>Ecdysozoa</taxon>
        <taxon>Nematoda</taxon>
        <taxon>Chromadorea</taxon>
        <taxon>Rhabditida</taxon>
        <taxon>Tylenchina</taxon>
        <taxon>Tylenchomorpha</taxon>
        <taxon>Sphaerularioidea</taxon>
        <taxon>Anguinidae</taxon>
        <taxon>Anguininae</taxon>
        <taxon>Ditylenchus</taxon>
    </lineage>
</organism>
<dbReference type="InterPro" id="IPR008160">
    <property type="entry name" value="Collagen"/>
</dbReference>
<keyword evidence="4" id="KW-1185">Reference proteome</keyword>
<dbReference type="AlphaFoldDB" id="A0A915EP91"/>
<dbReference type="PANTHER" id="PTHR24637:SF421">
    <property type="entry name" value="CUTICLE COLLAGEN DPY-2"/>
    <property type="match status" value="1"/>
</dbReference>
<feature type="transmembrane region" description="Helical" evidence="2">
    <location>
        <begin position="21"/>
        <end position="44"/>
    </location>
</feature>
<evidence type="ECO:0000256" key="2">
    <source>
        <dbReference type="SAM" id="Phobius"/>
    </source>
</evidence>
<keyword evidence="2" id="KW-1133">Transmembrane helix</keyword>
<keyword evidence="2" id="KW-0812">Transmembrane</keyword>
<dbReference type="Proteomes" id="UP000887574">
    <property type="component" value="Unplaced"/>
</dbReference>
<dbReference type="Pfam" id="PF01391">
    <property type="entry name" value="Collagen"/>
    <property type="match status" value="2"/>
</dbReference>
<proteinExistence type="predicted"/>
<evidence type="ECO:0000256" key="1">
    <source>
        <dbReference type="ARBA" id="ARBA00022737"/>
    </source>
</evidence>
<sequence length="310" mass="31878">MPKLVIQPTIHSHRNDFMRQVAYASIGASITCLVLLLISVVVLVNKSNQMLLQTNTMAESFSLKSDSVWSEIVKVKALLPSPSITRFSRNVDPFAEIISQCGKCSRLACPAGPIGLIGMPGDDGIPGKVGEQGQPGHDGDDLPLELSPDLPCTVCPGGPPGLRGTQGERGWLGAPGTTGHSGPPGKPGWDGVVGPPGDPIVSGVGVKGPKGKPGVTGFPGPIGLPGRPSNIIGKPGSQGAVGAPGLTGNPGEPGRIGILGTPGDFGVIAEYCPMDCGVSKYLLQVCPIKPCFQSWARLATMTNSMTRPKT</sequence>
<keyword evidence="1" id="KW-0677">Repeat</keyword>
<accession>A0A915EP91</accession>
<reference evidence="5" key="1">
    <citation type="submission" date="2022-11" db="UniProtKB">
        <authorList>
            <consortium name="WormBaseParasite"/>
        </authorList>
    </citation>
    <scope>IDENTIFICATION</scope>
</reference>